<dbReference type="Pfam" id="PF21231">
    <property type="entry name" value="GH141_M"/>
    <property type="match status" value="1"/>
</dbReference>
<dbReference type="SUPFAM" id="SSF49373">
    <property type="entry name" value="Invasin/intimin cell-adhesion fragments"/>
    <property type="match status" value="4"/>
</dbReference>
<feature type="domain" description="BIG2" evidence="1">
    <location>
        <begin position="623"/>
        <end position="701"/>
    </location>
</feature>
<organism evidence="2 3">
    <name type="scientific">Paenibacillus sabuli</name>
    <dbReference type="NCBI Taxonomy" id="2772509"/>
    <lineage>
        <taxon>Bacteria</taxon>
        <taxon>Bacillati</taxon>
        <taxon>Bacillota</taxon>
        <taxon>Bacilli</taxon>
        <taxon>Bacillales</taxon>
        <taxon>Paenibacillaceae</taxon>
        <taxon>Paenibacillus</taxon>
    </lineage>
</organism>
<accession>A0A927GTN7</accession>
<proteinExistence type="predicted"/>
<protein>
    <submittedName>
        <fullName evidence="2">Ig-like domain-containing protein</fullName>
    </submittedName>
</protein>
<dbReference type="InterPro" id="IPR048482">
    <property type="entry name" value="GH141_ins"/>
</dbReference>
<dbReference type="SUPFAM" id="SSF51126">
    <property type="entry name" value="Pectin lyase-like"/>
    <property type="match status" value="1"/>
</dbReference>
<dbReference type="EMBL" id="JACXIZ010000045">
    <property type="protein sequence ID" value="MBD2847803.1"/>
    <property type="molecule type" value="Genomic_DNA"/>
</dbReference>
<evidence type="ECO:0000313" key="3">
    <source>
        <dbReference type="Proteomes" id="UP000621560"/>
    </source>
</evidence>
<feature type="domain" description="BIG2" evidence="1">
    <location>
        <begin position="259"/>
        <end position="333"/>
    </location>
</feature>
<feature type="domain" description="BIG2" evidence="1">
    <location>
        <begin position="342"/>
        <end position="419"/>
    </location>
</feature>
<dbReference type="RefSeq" id="WP_190920906.1">
    <property type="nucleotide sequence ID" value="NZ_JACXIZ010000045.1"/>
</dbReference>
<dbReference type="Proteomes" id="UP000621560">
    <property type="component" value="Unassembled WGS sequence"/>
</dbReference>
<sequence length="1759" mass="189094">MKKEAMRKTTIRHHADQRLAARKKRRLRQQKQLERVALLVMTLLLAVSLPGWGPASKTAHADEEATETWVDSDFESVTIGDKPGSPWLFGSQPAGANVAVQALGTNKVLRFAQYSETANNYMPRVDLGEDIEQLVLRYRVRASQTNANLYLPSLMSATNSELTRISMGTGGNFVIWNNATSAWDPLLSYTPGEWYTVEMVLDQRIGKFDLRIDGEWILAGQDAQVSNQDARYVRMGIYRKHTGTFYVDDLSVSAYKSASDVAFAVSPDQISVNDSRRLDLTYTPVDASMQSAVWSTSDDTIATVDSFGLVTGISAGQATITAMPHTPGVAPTSVVLDVYGSPPASVVLNRSALQLETGGRARLDAQVLPLDAANKGVVWTTSDSIIATVTATGEVIGHAAGSATITASSVLNEAVNAAITVEVTAEQAPAPGDLLHEDFEAHTEGLPPGVGWSVSSAPSEVDITVEASSSGDQLLTFSQTATMNYSYSGIVDLEESGEVAVLSYRVRALQSSGFIYLPRFFSSSGGELMKLGMSSGGSFVVWDTTQNGWKSIGRYVAGQWYDLRIALDTNTGALDVSIDGESAAVQWPQAQSGVDVGRIGMGFYRLSKGSFQLDDLNVYSEQSATTAEFEQNSYTVPLHGMRQLRLVFDPSSATWQSAYWSSANSAVAEVDAQGRVSGVGIGSTTITADPVAPGLPSISASVTVEEVLPASVAVDATALTLVEGANALLYAALTPEEVSFPAITWSTSDAGVATVDEGYIEALSPGTAVVTVASQAYSSVAQTIAVTVVPDAAPLQLYVSPSGSDSGDGSLGSPFQTLARAQAEVRARNANMDRDIVVNVRGGLYRLSGTWQLGTADSGTNGFRVSWQAYPEEEPVISGGLAVSGWTLYDAETGIYKADLPSGTVSRQLFIDGVRATRARSAGGLHEPQKTNDGYVSDDVALTEFARPQDLEFVYKEQWTNPRIGVASVSLQNGKARFYMDEPGWSSVTNKGGTSATFPVYYENAYELLDEAGEWYLNEQTSELFYKPRVWENMSTVEATLPVVEQLLEIAGESVDAQVRHIRFEGLTFADTTWMRPSTTVGHSDAQNNHLRDLGTPDVLPPAAVTVSHGYDIDFERNTFTRLGITALKLEEGVQFSEIRGNQFFDLSGGAVNVGEPSVVASNANPEHPRMRMRSNDVVNNYVHDIGVDFMSAAAISAGFPENMRIQNNELFSIPYSGMHIGYGWDYEFDNVLRNTHIEHNFIHDLMGQGIYDGGGIYTLGSSGGDEGSYNTVSYNYIRNQMNDYGPLYPDQGSSYWKFSHNVIDVLESPYWNSGTARWTHGNSNRNVVFDNNYTTTANRNSNGAVNVSFTNTHVYEDADWPEAAQAIIADSGLTAAYADIRRGYTERLHVQEELVLTSSGPAGTIAISATDGKDATLDTSHVQVYLQAEDESIVSISGNGDISGLQKGHTTIHVYMLDRSLLRTAEVEVYVDDELDQVALARTPQLDVFHVTVGEAYTPSYIGRTEMDRLVELDEVTAVSSAPSALAIGTNGALTASSAGSYTLTVTGEVNGVERSQPFTVIAQQSGVGVATPLADELADLPGWYIAKTGSATGNGSGTAVTLSSANGHAVYQGKTYLNEVLGFDMTIQATGGWPSLLLRNQDAQRGIEGTTYIMTIKSDVIELQRFNKGQRTVIYGNISGYTSLGGPAISNTMLPYGQTHTIQFGAINESGGVRLVAEVEGQPLFNFLDTGAGAIREEGYLGVYARTGSTTLAVETP</sequence>
<dbReference type="PANTHER" id="PTHR36453">
    <property type="entry name" value="SECRETED PROTEIN-RELATED"/>
    <property type="match status" value="1"/>
</dbReference>
<name>A0A927GTN7_9BACL</name>
<dbReference type="PANTHER" id="PTHR36453:SF1">
    <property type="entry name" value="RIGHT HANDED BETA HELIX DOMAIN-CONTAINING PROTEIN"/>
    <property type="match status" value="1"/>
</dbReference>
<dbReference type="InterPro" id="IPR012334">
    <property type="entry name" value="Pectin_lyas_fold"/>
</dbReference>
<reference evidence="2" key="1">
    <citation type="submission" date="2020-09" db="EMBL/GenBank/DDBJ databases">
        <title>A novel bacterium of genus Paenibacillus, isolated from South China Sea.</title>
        <authorList>
            <person name="Huang H."/>
            <person name="Mo K."/>
            <person name="Hu Y."/>
        </authorList>
    </citation>
    <scope>NUCLEOTIDE SEQUENCE</scope>
    <source>
        <strain evidence="2">IB182496</strain>
    </source>
</reference>
<evidence type="ECO:0000313" key="2">
    <source>
        <dbReference type="EMBL" id="MBD2847803.1"/>
    </source>
</evidence>
<gene>
    <name evidence="2" type="ORF">IDH44_21630</name>
</gene>
<dbReference type="InterPro" id="IPR003343">
    <property type="entry name" value="Big_2"/>
</dbReference>
<dbReference type="Pfam" id="PF02368">
    <property type="entry name" value="Big_2"/>
    <property type="match status" value="4"/>
</dbReference>
<dbReference type="InterPro" id="IPR011050">
    <property type="entry name" value="Pectin_lyase_fold/virulence"/>
</dbReference>
<dbReference type="InterPro" id="IPR008964">
    <property type="entry name" value="Invasin/intimin_cell_adhesion"/>
</dbReference>
<dbReference type="Gene3D" id="2.60.40.1080">
    <property type="match status" value="4"/>
</dbReference>
<keyword evidence="3" id="KW-1185">Reference proteome</keyword>
<dbReference type="SMART" id="SM00635">
    <property type="entry name" value="BID_2"/>
    <property type="match status" value="4"/>
</dbReference>
<evidence type="ECO:0000259" key="1">
    <source>
        <dbReference type="SMART" id="SM00635"/>
    </source>
</evidence>
<feature type="domain" description="BIG2" evidence="1">
    <location>
        <begin position="708"/>
        <end position="784"/>
    </location>
</feature>
<comment type="caution">
    <text evidence="2">The sequence shown here is derived from an EMBL/GenBank/DDBJ whole genome shotgun (WGS) entry which is preliminary data.</text>
</comment>
<dbReference type="Gene3D" id="2.160.20.10">
    <property type="entry name" value="Single-stranded right-handed beta-helix, Pectin lyase-like"/>
    <property type="match status" value="2"/>
</dbReference>